<feature type="chain" id="PRO_5028827916" description="Domain amino terminal to FKBP-type peptidyl-prolyl isomerase" evidence="1">
    <location>
        <begin position="19"/>
        <end position="182"/>
    </location>
</feature>
<sequence length="182" mass="20728">MKKTIKSILMITAVAFLAACSSNKGGWTRLNEAEVDQKSYAIAYGATAQTYKDRVNETYDINSFMNGVNEWYTKKVALPIEQIRAMTINRMLDHNVYAYYSGVLYAAELQANFNHLDPNCWNLVQPTSMTQGIHDAMLDLQKNKVRGDDYIKNGVEQILHLCVKTIAEDEHKEKAQSKKKKK</sequence>
<evidence type="ECO:0008006" key="4">
    <source>
        <dbReference type="Google" id="ProtNLM"/>
    </source>
</evidence>
<name>A0A7H1C2N4_9PAST</name>
<evidence type="ECO:0000256" key="1">
    <source>
        <dbReference type="SAM" id="SignalP"/>
    </source>
</evidence>
<feature type="signal peptide" evidence="1">
    <location>
        <begin position="1"/>
        <end position="18"/>
    </location>
</feature>
<dbReference type="Proteomes" id="UP000576260">
    <property type="component" value="Chromosome"/>
</dbReference>
<dbReference type="EMBL" id="CP061280">
    <property type="protein sequence ID" value="QNS15239.1"/>
    <property type="molecule type" value="Genomic_DNA"/>
</dbReference>
<accession>A0A7H1C2N4</accession>
<reference evidence="2 3" key="1">
    <citation type="submission" date="2020-09" db="EMBL/GenBank/DDBJ databases">
        <title>Mannheimia bovis sp.nov., isolated from a cow.</title>
        <authorList>
            <person name="Li F."/>
        </authorList>
    </citation>
    <scope>NUCLEOTIDE SEQUENCE [LARGE SCALE GENOMIC DNA]</scope>
    <source>
        <strain evidence="2 3">ZY190616</strain>
    </source>
</reference>
<proteinExistence type="predicted"/>
<protein>
    <recommendedName>
        <fullName evidence="4">Domain amino terminal to FKBP-type peptidyl-prolyl isomerase</fullName>
    </recommendedName>
</protein>
<evidence type="ECO:0000313" key="2">
    <source>
        <dbReference type="EMBL" id="QNS15239.1"/>
    </source>
</evidence>
<organism evidence="2 3">
    <name type="scientific">Mannheimia bovis</name>
    <dbReference type="NCBI Taxonomy" id="2770636"/>
    <lineage>
        <taxon>Bacteria</taxon>
        <taxon>Pseudomonadati</taxon>
        <taxon>Pseudomonadota</taxon>
        <taxon>Gammaproteobacteria</taxon>
        <taxon>Pasteurellales</taxon>
        <taxon>Pasteurellaceae</taxon>
        <taxon>Mannheimia</taxon>
    </lineage>
</organism>
<dbReference type="PROSITE" id="PS51257">
    <property type="entry name" value="PROKAR_LIPOPROTEIN"/>
    <property type="match status" value="1"/>
</dbReference>
<dbReference type="RefSeq" id="WP_188156827.1">
    <property type="nucleotide sequence ID" value="NZ_CP061280.1"/>
</dbReference>
<evidence type="ECO:0000313" key="3">
    <source>
        <dbReference type="Proteomes" id="UP000576260"/>
    </source>
</evidence>
<dbReference type="KEGG" id="mbos:ICJ55_00285"/>
<keyword evidence="3" id="KW-1185">Reference proteome</keyword>
<keyword evidence="1" id="KW-0732">Signal</keyword>
<dbReference type="AlphaFoldDB" id="A0A7H1C2N4"/>
<gene>
    <name evidence="2" type="ORF">ICJ55_00285</name>
</gene>